<gene>
    <name evidence="1" type="ORF">NIES267_53210</name>
</gene>
<organism evidence="1 2">
    <name type="scientific">Calothrix parasitica NIES-267</name>
    <dbReference type="NCBI Taxonomy" id="1973488"/>
    <lineage>
        <taxon>Bacteria</taxon>
        <taxon>Bacillati</taxon>
        <taxon>Cyanobacteriota</taxon>
        <taxon>Cyanophyceae</taxon>
        <taxon>Nostocales</taxon>
        <taxon>Calotrichaceae</taxon>
        <taxon>Calothrix</taxon>
    </lineage>
</organism>
<keyword evidence="2" id="KW-1185">Reference proteome</keyword>
<name>A0A1Z4LX71_9CYAN</name>
<dbReference type="EMBL" id="AP018227">
    <property type="protein sequence ID" value="BAY85819.1"/>
    <property type="molecule type" value="Genomic_DNA"/>
</dbReference>
<proteinExistence type="predicted"/>
<dbReference type="AlphaFoldDB" id="A0A1Z4LX71"/>
<protein>
    <submittedName>
        <fullName evidence="1">Uncharacterized protein</fullName>
    </submittedName>
</protein>
<dbReference type="Proteomes" id="UP000218418">
    <property type="component" value="Chromosome"/>
</dbReference>
<reference evidence="1 2" key="1">
    <citation type="submission" date="2017-06" db="EMBL/GenBank/DDBJ databases">
        <title>Genome sequencing of cyanobaciteial culture collection at National Institute for Environmental Studies (NIES).</title>
        <authorList>
            <person name="Hirose Y."/>
            <person name="Shimura Y."/>
            <person name="Fujisawa T."/>
            <person name="Nakamura Y."/>
            <person name="Kawachi M."/>
        </authorList>
    </citation>
    <scope>NUCLEOTIDE SEQUENCE [LARGE SCALE GENOMIC DNA]</scope>
    <source>
        <strain evidence="1 2">NIES-267</strain>
    </source>
</reference>
<evidence type="ECO:0000313" key="1">
    <source>
        <dbReference type="EMBL" id="BAY85819.1"/>
    </source>
</evidence>
<accession>A0A1Z4LX71</accession>
<sequence length="112" mass="12552">MALVAYNILTTLRAALAGIYGIEKIEAGLSNFYLVDEIQGTYRGMMIAIPTSEWEIFQTFSQDKIVQLLQKLSTGVNLKQFLKATRGAKKPKVTIIYDSKKGHVSTKRLLQN</sequence>
<evidence type="ECO:0000313" key="2">
    <source>
        <dbReference type="Proteomes" id="UP000218418"/>
    </source>
</evidence>